<keyword evidence="3" id="KW-1185">Reference proteome</keyword>
<dbReference type="EMBL" id="SRLO01000230">
    <property type="protein sequence ID" value="TNN65718.1"/>
    <property type="molecule type" value="Genomic_DNA"/>
</dbReference>
<feature type="region of interest" description="Disordered" evidence="1">
    <location>
        <begin position="48"/>
        <end position="67"/>
    </location>
</feature>
<name>A0A4Z2HIT1_9TELE</name>
<evidence type="ECO:0000313" key="2">
    <source>
        <dbReference type="EMBL" id="TNN65718.1"/>
    </source>
</evidence>
<feature type="compositionally biased region" description="Polar residues" evidence="1">
    <location>
        <begin position="13"/>
        <end position="26"/>
    </location>
</feature>
<feature type="region of interest" description="Disordered" evidence="1">
    <location>
        <begin position="1"/>
        <end position="42"/>
    </location>
</feature>
<accession>A0A4Z2HIT1</accession>
<proteinExistence type="predicted"/>
<organism evidence="2 3">
    <name type="scientific">Liparis tanakae</name>
    <name type="common">Tanaka's snailfish</name>
    <dbReference type="NCBI Taxonomy" id="230148"/>
    <lineage>
        <taxon>Eukaryota</taxon>
        <taxon>Metazoa</taxon>
        <taxon>Chordata</taxon>
        <taxon>Craniata</taxon>
        <taxon>Vertebrata</taxon>
        <taxon>Euteleostomi</taxon>
        <taxon>Actinopterygii</taxon>
        <taxon>Neopterygii</taxon>
        <taxon>Teleostei</taxon>
        <taxon>Neoteleostei</taxon>
        <taxon>Acanthomorphata</taxon>
        <taxon>Eupercaria</taxon>
        <taxon>Perciformes</taxon>
        <taxon>Cottioidei</taxon>
        <taxon>Cottales</taxon>
        <taxon>Liparidae</taxon>
        <taxon>Liparis</taxon>
    </lineage>
</organism>
<sequence length="94" mass="10403">MASKVEKGLDLTLNWNQESGPGSPQRTMVLIPSEDHGPDPLKRAMVRIPSEDHGPDPLRGPWSGSPQRTMVRIPSEGYFFCEYCSSLTTGEQCL</sequence>
<reference evidence="2 3" key="1">
    <citation type="submission" date="2019-03" db="EMBL/GenBank/DDBJ databases">
        <title>First draft genome of Liparis tanakae, snailfish: a comprehensive survey of snailfish specific genes.</title>
        <authorList>
            <person name="Kim W."/>
            <person name="Song I."/>
            <person name="Jeong J.-H."/>
            <person name="Kim D."/>
            <person name="Kim S."/>
            <person name="Ryu S."/>
            <person name="Song J.Y."/>
            <person name="Lee S.K."/>
        </authorList>
    </citation>
    <scope>NUCLEOTIDE SEQUENCE [LARGE SCALE GENOMIC DNA]</scope>
    <source>
        <tissue evidence="2">Muscle</tissue>
    </source>
</reference>
<gene>
    <name evidence="2" type="ORF">EYF80_024011</name>
</gene>
<comment type="caution">
    <text evidence="2">The sequence shown here is derived from an EMBL/GenBank/DDBJ whole genome shotgun (WGS) entry which is preliminary data.</text>
</comment>
<feature type="compositionally biased region" description="Basic and acidic residues" evidence="1">
    <location>
        <begin position="33"/>
        <end position="42"/>
    </location>
</feature>
<dbReference type="Proteomes" id="UP000314294">
    <property type="component" value="Unassembled WGS sequence"/>
</dbReference>
<protein>
    <submittedName>
        <fullName evidence="2">Uncharacterized protein</fullName>
    </submittedName>
</protein>
<dbReference type="OrthoDB" id="47330at2759"/>
<evidence type="ECO:0000256" key="1">
    <source>
        <dbReference type="SAM" id="MobiDB-lite"/>
    </source>
</evidence>
<evidence type="ECO:0000313" key="3">
    <source>
        <dbReference type="Proteomes" id="UP000314294"/>
    </source>
</evidence>
<dbReference type="AlphaFoldDB" id="A0A4Z2HIT1"/>